<evidence type="ECO:0000313" key="1">
    <source>
        <dbReference type="EMBL" id="SCC62473.1"/>
    </source>
</evidence>
<evidence type="ECO:0000313" key="2">
    <source>
        <dbReference type="Proteomes" id="UP000242818"/>
    </source>
</evidence>
<gene>
    <name evidence="1" type="ORF">GA0116948_12034</name>
</gene>
<dbReference type="Proteomes" id="UP000242818">
    <property type="component" value="Unassembled WGS sequence"/>
</dbReference>
<proteinExistence type="predicted"/>
<dbReference type="AlphaFoldDB" id="A0A1C4G3E3"/>
<organism evidence="1 2">
    <name type="scientific">Chitinophaga costaii</name>
    <dbReference type="NCBI Taxonomy" id="1335309"/>
    <lineage>
        <taxon>Bacteria</taxon>
        <taxon>Pseudomonadati</taxon>
        <taxon>Bacteroidota</taxon>
        <taxon>Chitinophagia</taxon>
        <taxon>Chitinophagales</taxon>
        <taxon>Chitinophagaceae</taxon>
        <taxon>Chitinophaga</taxon>
    </lineage>
</organism>
<reference evidence="1 2" key="1">
    <citation type="submission" date="2016-08" db="EMBL/GenBank/DDBJ databases">
        <authorList>
            <person name="Seilhamer J.J."/>
        </authorList>
    </citation>
    <scope>NUCLEOTIDE SEQUENCE [LARGE SCALE GENOMIC DNA]</scope>
    <source>
        <strain evidence="1 2">A37T2</strain>
    </source>
</reference>
<dbReference type="EMBL" id="FMAR01000020">
    <property type="protein sequence ID" value="SCC62473.1"/>
    <property type="molecule type" value="Genomic_DNA"/>
</dbReference>
<keyword evidence="2" id="KW-1185">Reference proteome</keyword>
<name>A0A1C4G3E3_9BACT</name>
<feature type="non-terminal residue" evidence="1">
    <location>
        <position position="1"/>
    </location>
</feature>
<accession>A0A1C4G3E3</accession>
<sequence length="68" mass="7638">TPLLLANGWRLHTPITDLHRLVYRHAWRTKKKAGSKKLPASNIMHPYTPSSLILSNNFCNGTVANDEA</sequence>
<protein>
    <submittedName>
        <fullName evidence="1">Uncharacterized protein</fullName>
    </submittedName>
</protein>